<dbReference type="InterPro" id="IPR004360">
    <property type="entry name" value="Glyas_Fos-R_dOase_dom"/>
</dbReference>
<dbReference type="EMBL" id="JACCKA010000049">
    <property type="protein sequence ID" value="NZA26235.1"/>
    <property type="molecule type" value="Genomic_DNA"/>
</dbReference>
<reference evidence="2 3" key="1">
    <citation type="submission" date="2020-07" db="EMBL/GenBank/DDBJ databases">
        <title>Luteimonas sp. SJ-92.</title>
        <authorList>
            <person name="Huang X.-X."/>
            <person name="Xu L."/>
            <person name="Sun J.-Q."/>
        </authorList>
    </citation>
    <scope>NUCLEOTIDE SEQUENCE [LARGE SCALE GENOMIC DNA]</scope>
    <source>
        <strain evidence="2 3">SJ-92</strain>
    </source>
</reference>
<dbReference type="Pfam" id="PF00903">
    <property type="entry name" value="Glyoxalase"/>
    <property type="match status" value="1"/>
</dbReference>
<dbReference type="PANTHER" id="PTHR33993">
    <property type="entry name" value="GLYOXALASE-RELATED"/>
    <property type="match status" value="1"/>
</dbReference>
<dbReference type="PANTHER" id="PTHR33993:SF2">
    <property type="entry name" value="VOC DOMAIN-CONTAINING PROTEIN"/>
    <property type="match status" value="1"/>
</dbReference>
<dbReference type="Gene3D" id="3.10.180.10">
    <property type="entry name" value="2,3-Dihydroxybiphenyl 1,2-Dioxygenase, domain 1"/>
    <property type="match status" value="1"/>
</dbReference>
<accession>A0A853JBM1</accession>
<dbReference type="SUPFAM" id="SSF54593">
    <property type="entry name" value="Glyoxalase/Bleomycin resistance protein/Dihydroxybiphenyl dioxygenase"/>
    <property type="match status" value="1"/>
</dbReference>
<keyword evidence="3" id="KW-1185">Reference proteome</keyword>
<evidence type="ECO:0000313" key="2">
    <source>
        <dbReference type="EMBL" id="NZA26235.1"/>
    </source>
</evidence>
<dbReference type="PROSITE" id="PS51819">
    <property type="entry name" value="VOC"/>
    <property type="match status" value="1"/>
</dbReference>
<name>A0A853JBM1_9GAMM</name>
<comment type="caution">
    <text evidence="2">The sequence shown here is derived from an EMBL/GenBank/DDBJ whole genome shotgun (WGS) entry which is preliminary data.</text>
</comment>
<sequence>MQNNPVGWFEIYVQDMARAQKFYEAVLGVELTQLGDPTDESLEMMAFPMDMERPGASGALAKMSGVPSGGNSTLVYFICQDCAEEASRVAAAGGKLHREKMSIGEHGFIVLAIDTEGNMFGLHSMK</sequence>
<evidence type="ECO:0000259" key="1">
    <source>
        <dbReference type="PROSITE" id="PS51819"/>
    </source>
</evidence>
<evidence type="ECO:0000313" key="3">
    <source>
        <dbReference type="Proteomes" id="UP000578091"/>
    </source>
</evidence>
<dbReference type="AlphaFoldDB" id="A0A853JBM1"/>
<dbReference type="CDD" id="cd07247">
    <property type="entry name" value="SgaA_N_like"/>
    <property type="match status" value="1"/>
</dbReference>
<dbReference type="Proteomes" id="UP000578091">
    <property type="component" value="Unassembled WGS sequence"/>
</dbReference>
<organism evidence="2 3">
    <name type="scientific">Luteimonas salinisoli</name>
    <dbReference type="NCBI Taxonomy" id="2752307"/>
    <lineage>
        <taxon>Bacteria</taxon>
        <taxon>Pseudomonadati</taxon>
        <taxon>Pseudomonadota</taxon>
        <taxon>Gammaproteobacteria</taxon>
        <taxon>Lysobacterales</taxon>
        <taxon>Lysobacteraceae</taxon>
        <taxon>Luteimonas</taxon>
    </lineage>
</organism>
<protein>
    <submittedName>
        <fullName evidence="2">VOC family protein</fullName>
    </submittedName>
</protein>
<dbReference type="InterPro" id="IPR037523">
    <property type="entry name" value="VOC_core"/>
</dbReference>
<dbReference type="InterPro" id="IPR052164">
    <property type="entry name" value="Anthracycline_SecMetBiosynth"/>
</dbReference>
<dbReference type="InterPro" id="IPR029068">
    <property type="entry name" value="Glyas_Bleomycin-R_OHBP_Dase"/>
</dbReference>
<gene>
    <name evidence="2" type="ORF">H0E84_07535</name>
</gene>
<proteinExistence type="predicted"/>
<feature type="domain" description="VOC" evidence="1">
    <location>
        <begin position="5"/>
        <end position="125"/>
    </location>
</feature>
<dbReference type="RefSeq" id="WP_180678024.1">
    <property type="nucleotide sequence ID" value="NZ_JACCKA010000049.1"/>
</dbReference>